<dbReference type="RefSeq" id="WP_088561457.1">
    <property type="nucleotide sequence ID" value="NZ_FYEH01000006.1"/>
</dbReference>
<name>A0A212R7U3_9PROT</name>
<gene>
    <name evidence="1" type="ORF">SAMN07250955_106158</name>
</gene>
<organism evidence="1 2">
    <name type="scientific">Arboricoccus pini</name>
    <dbReference type="NCBI Taxonomy" id="1963835"/>
    <lineage>
        <taxon>Bacteria</taxon>
        <taxon>Pseudomonadati</taxon>
        <taxon>Pseudomonadota</taxon>
        <taxon>Alphaproteobacteria</taxon>
        <taxon>Geminicoccales</taxon>
        <taxon>Geminicoccaceae</taxon>
        <taxon>Arboricoccus</taxon>
    </lineage>
</organism>
<proteinExistence type="predicted"/>
<protein>
    <submittedName>
        <fullName evidence="1">Uncharacterized protein</fullName>
    </submittedName>
</protein>
<evidence type="ECO:0000313" key="2">
    <source>
        <dbReference type="Proteomes" id="UP000197065"/>
    </source>
</evidence>
<sequence>MVDKLDARILLLIEEPDSVTVNDEDLVAAILAIMRHDPSSYAGPRDLFALEKRFNRLAANKLPLAQDLADRWLRRVETEKSPPTAAVAVSHSLGISFPLKETLDEQVERLLVTPSPRVPGDLDLADAIVAILWRQVRHYQGTAEIWEVERAIASYRARPALIEAAAVTRLASREFLKEALALRQDETEAVRAPATLSGQSTLRTV</sequence>
<dbReference type="AlphaFoldDB" id="A0A212R7U3"/>
<dbReference type="Proteomes" id="UP000197065">
    <property type="component" value="Unassembled WGS sequence"/>
</dbReference>
<accession>A0A212R7U3</accession>
<dbReference type="EMBL" id="FYEH01000006">
    <property type="protein sequence ID" value="SNB68261.1"/>
    <property type="molecule type" value="Genomic_DNA"/>
</dbReference>
<reference evidence="1 2" key="1">
    <citation type="submission" date="2017-06" db="EMBL/GenBank/DDBJ databases">
        <authorList>
            <person name="Kim H.J."/>
            <person name="Triplett B.A."/>
        </authorList>
    </citation>
    <scope>NUCLEOTIDE SEQUENCE [LARGE SCALE GENOMIC DNA]</scope>
    <source>
        <strain evidence="1 2">B29T1</strain>
    </source>
</reference>
<evidence type="ECO:0000313" key="1">
    <source>
        <dbReference type="EMBL" id="SNB68261.1"/>
    </source>
</evidence>
<keyword evidence="2" id="KW-1185">Reference proteome</keyword>